<evidence type="ECO:0000256" key="3">
    <source>
        <dbReference type="ARBA" id="ARBA00022475"/>
    </source>
</evidence>
<evidence type="ECO:0000256" key="7">
    <source>
        <dbReference type="SAM" id="Phobius"/>
    </source>
</evidence>
<name>A0A6A8DF39_9BACI</name>
<sequence length="221" mass="24729">MLLFIGQVIIIYIVYIVAIRILGKTALAQLTPQDFGAIFFLAYLLFGSIKIQGISQGIVGVIVVVVIYLSISKLSLWNKLNKLLMGEPTFLIKNGEIMPANLRSSRYTLMELLSSIRTAGYLDIDEVDYALLEPNGNISILSQNNRVANTQSQLNLSTVDEGFPIAVIVEGKVQLKNLKSIMKDHQWLKEELLAQGHSDIKKIFLATVKDKNYLLKIYAEQ</sequence>
<dbReference type="GO" id="GO:0005886">
    <property type="term" value="C:plasma membrane"/>
    <property type="evidence" value="ECO:0007669"/>
    <property type="project" value="UniProtKB-SubCell"/>
</dbReference>
<dbReference type="PANTHER" id="PTHR34582">
    <property type="entry name" value="UPF0702 TRANSMEMBRANE PROTEIN YCAP"/>
    <property type="match status" value="1"/>
</dbReference>
<evidence type="ECO:0000259" key="8">
    <source>
        <dbReference type="Pfam" id="PF04239"/>
    </source>
</evidence>
<dbReference type="Pfam" id="PF04239">
    <property type="entry name" value="DUF421"/>
    <property type="match status" value="1"/>
</dbReference>
<dbReference type="EMBL" id="WJNG01000012">
    <property type="protein sequence ID" value="MRH43840.1"/>
    <property type="molecule type" value="Genomic_DNA"/>
</dbReference>
<keyword evidence="3" id="KW-1003">Cell membrane</keyword>
<dbReference type="InterPro" id="IPR007353">
    <property type="entry name" value="DUF421"/>
</dbReference>
<dbReference type="Gene3D" id="3.30.240.20">
    <property type="entry name" value="bsu07140 like domains"/>
    <property type="match status" value="2"/>
</dbReference>
<evidence type="ECO:0000313" key="9">
    <source>
        <dbReference type="EMBL" id="MRH43840.1"/>
    </source>
</evidence>
<evidence type="ECO:0000256" key="1">
    <source>
        <dbReference type="ARBA" id="ARBA00004651"/>
    </source>
</evidence>
<evidence type="ECO:0000256" key="4">
    <source>
        <dbReference type="ARBA" id="ARBA00022692"/>
    </source>
</evidence>
<reference evidence="9" key="1">
    <citation type="submission" date="2019-11" db="EMBL/GenBank/DDBJ databases">
        <authorList>
            <person name="Li J."/>
        </authorList>
    </citation>
    <scope>NUCLEOTIDE SEQUENCE</scope>
    <source>
        <strain evidence="9">B6B</strain>
    </source>
</reference>
<proteinExistence type="inferred from homology"/>
<keyword evidence="6 7" id="KW-0472">Membrane</keyword>
<feature type="domain" description="YetF C-terminal" evidence="8">
    <location>
        <begin position="77"/>
        <end position="208"/>
    </location>
</feature>
<evidence type="ECO:0000313" key="10">
    <source>
        <dbReference type="Proteomes" id="UP000799092"/>
    </source>
</evidence>
<keyword evidence="4 7" id="KW-0812">Transmembrane</keyword>
<dbReference type="RefSeq" id="WP_153737469.1">
    <property type="nucleotide sequence ID" value="NZ_WJNG01000012.1"/>
</dbReference>
<dbReference type="PANTHER" id="PTHR34582:SF5">
    <property type="entry name" value="UPF0702 TRANSMEMBRANE PROTEIN YETF"/>
    <property type="match status" value="1"/>
</dbReference>
<protein>
    <submittedName>
        <fullName evidence="9">DUF421 domain-containing protein</fullName>
    </submittedName>
</protein>
<evidence type="ECO:0000256" key="5">
    <source>
        <dbReference type="ARBA" id="ARBA00022989"/>
    </source>
</evidence>
<gene>
    <name evidence="9" type="ORF">GH741_14450</name>
</gene>
<accession>A0A6A8DF39</accession>
<comment type="subcellular location">
    <subcellularLocation>
        <location evidence="1">Cell membrane</location>
        <topology evidence="1">Multi-pass membrane protein</topology>
    </subcellularLocation>
</comment>
<comment type="caution">
    <text evidence="9">The sequence shown here is derived from an EMBL/GenBank/DDBJ whole genome shotgun (WGS) entry which is preliminary data.</text>
</comment>
<dbReference type="Proteomes" id="UP000799092">
    <property type="component" value="Unassembled WGS sequence"/>
</dbReference>
<dbReference type="InterPro" id="IPR023090">
    <property type="entry name" value="UPF0702_alpha/beta_dom_sf"/>
</dbReference>
<evidence type="ECO:0000256" key="6">
    <source>
        <dbReference type="ARBA" id="ARBA00023136"/>
    </source>
</evidence>
<feature type="transmembrane region" description="Helical" evidence="7">
    <location>
        <begin position="57"/>
        <end position="76"/>
    </location>
</feature>
<comment type="similarity">
    <text evidence="2">Belongs to the UPF0702 family.</text>
</comment>
<feature type="transmembrane region" description="Helical" evidence="7">
    <location>
        <begin position="35"/>
        <end position="51"/>
    </location>
</feature>
<organism evidence="9 10">
    <name type="scientific">Aquibacillus halophilus</name>
    <dbReference type="NCBI Taxonomy" id="930132"/>
    <lineage>
        <taxon>Bacteria</taxon>
        <taxon>Bacillati</taxon>
        <taxon>Bacillota</taxon>
        <taxon>Bacilli</taxon>
        <taxon>Bacillales</taxon>
        <taxon>Bacillaceae</taxon>
        <taxon>Aquibacillus</taxon>
    </lineage>
</organism>
<dbReference type="AlphaFoldDB" id="A0A6A8DF39"/>
<evidence type="ECO:0000256" key="2">
    <source>
        <dbReference type="ARBA" id="ARBA00006448"/>
    </source>
</evidence>
<keyword evidence="10" id="KW-1185">Reference proteome</keyword>
<keyword evidence="5 7" id="KW-1133">Transmembrane helix</keyword>
<dbReference type="OrthoDB" id="9778331at2"/>
<feature type="transmembrane region" description="Helical" evidence="7">
    <location>
        <begin position="6"/>
        <end position="23"/>
    </location>
</feature>